<evidence type="ECO:0000256" key="11">
    <source>
        <dbReference type="ARBA" id="ARBA00023180"/>
    </source>
</evidence>
<keyword evidence="13" id="KW-0732">Signal</keyword>
<organism evidence="15 16">
    <name type="scientific">Amniculicola lignicola CBS 123094</name>
    <dbReference type="NCBI Taxonomy" id="1392246"/>
    <lineage>
        <taxon>Eukaryota</taxon>
        <taxon>Fungi</taxon>
        <taxon>Dikarya</taxon>
        <taxon>Ascomycota</taxon>
        <taxon>Pezizomycotina</taxon>
        <taxon>Dothideomycetes</taxon>
        <taxon>Pleosporomycetidae</taxon>
        <taxon>Pleosporales</taxon>
        <taxon>Amniculicolaceae</taxon>
        <taxon>Amniculicola</taxon>
    </lineage>
</organism>
<dbReference type="GO" id="GO:0004309">
    <property type="term" value="F:exopolyphosphatase activity"/>
    <property type="evidence" value="ECO:0007669"/>
    <property type="project" value="TreeGrafter"/>
</dbReference>
<feature type="domain" description="Calcineurin-like phosphoesterase" evidence="14">
    <location>
        <begin position="53"/>
        <end position="310"/>
    </location>
</feature>
<evidence type="ECO:0000256" key="9">
    <source>
        <dbReference type="ARBA" id="ARBA00022989"/>
    </source>
</evidence>
<keyword evidence="9" id="KW-1133">Transmembrane helix</keyword>
<evidence type="ECO:0000259" key="14">
    <source>
        <dbReference type="Pfam" id="PF00149"/>
    </source>
</evidence>
<dbReference type="GO" id="GO:0000324">
    <property type="term" value="C:fungal-type vacuole"/>
    <property type="evidence" value="ECO:0007669"/>
    <property type="project" value="TreeGrafter"/>
</dbReference>
<evidence type="ECO:0000256" key="8">
    <source>
        <dbReference type="ARBA" id="ARBA00022968"/>
    </source>
</evidence>
<dbReference type="OrthoDB" id="348678at2759"/>
<dbReference type="EMBL" id="ML977573">
    <property type="protein sequence ID" value="KAF2003365.1"/>
    <property type="molecule type" value="Genomic_DNA"/>
</dbReference>
<feature type="region of interest" description="Disordered" evidence="12">
    <location>
        <begin position="489"/>
        <end position="508"/>
    </location>
</feature>
<proteinExistence type="inferred from homology"/>
<keyword evidence="11" id="KW-0325">Glycoprotein</keyword>
<reference evidence="15" key="1">
    <citation type="journal article" date="2020" name="Stud. Mycol.">
        <title>101 Dothideomycetes genomes: a test case for predicting lifestyles and emergence of pathogens.</title>
        <authorList>
            <person name="Haridas S."/>
            <person name="Albert R."/>
            <person name="Binder M."/>
            <person name="Bloem J."/>
            <person name="Labutti K."/>
            <person name="Salamov A."/>
            <person name="Andreopoulos B."/>
            <person name="Baker S."/>
            <person name="Barry K."/>
            <person name="Bills G."/>
            <person name="Bluhm B."/>
            <person name="Cannon C."/>
            <person name="Castanera R."/>
            <person name="Culley D."/>
            <person name="Daum C."/>
            <person name="Ezra D."/>
            <person name="Gonzalez J."/>
            <person name="Henrissat B."/>
            <person name="Kuo A."/>
            <person name="Liang C."/>
            <person name="Lipzen A."/>
            <person name="Lutzoni F."/>
            <person name="Magnuson J."/>
            <person name="Mondo S."/>
            <person name="Nolan M."/>
            <person name="Ohm R."/>
            <person name="Pangilinan J."/>
            <person name="Park H.-J."/>
            <person name="Ramirez L."/>
            <person name="Alfaro M."/>
            <person name="Sun H."/>
            <person name="Tritt A."/>
            <person name="Yoshinaga Y."/>
            <person name="Zwiers L.-H."/>
            <person name="Turgeon B."/>
            <person name="Goodwin S."/>
            <person name="Spatafora J."/>
            <person name="Crous P."/>
            <person name="Grigoriev I."/>
        </authorList>
    </citation>
    <scope>NUCLEOTIDE SEQUENCE</scope>
    <source>
        <strain evidence="15">CBS 123094</strain>
    </source>
</reference>
<sequence length="750" mass="85971">MWFEKPSLVCVLCVLCVLQGVCCRAAPQSLGNGAGTGRIRDLDGESGRRLHGRFLHITDVHPDPFYKTYSSTEEDAACHRKRGPAGVYGAETSGCDTPLSLVNETFKWIHENLADSIDFVIWTGDSARHDNDEKIPRTQEQVIRQNEFLVQKFAQVFGTEENKGQGDFRIPIVPTFGNNDIMPHNIFLEGPNKWTLKYLDIWRSFVPEEQRHQFQQGGWFYVEVIPKQLAVISLNTLYFFDSNSGVDGCANKHEPGYEHMEWLRIQLQILRERGMKAILMGHVPPARVNSKESWDETCWQKFTLWQRQYRDIIVGSLFGHMNIDHFMIHDFKDIKKSTKKGSMSAADVESTDFKGSMYEDGEITVASASGYLLDLRNAWAKLPVPEKNSKPTSIQDYMDTEVEEESTWQSLASTVFGSKKAKKGGKDKDGKKKKKYTDKIGGKYAERYSVALVSPSVVPNYFPTLRVVEYNITGLEDLIIPFQSSSPPPRFPNAQLQTPVSGREFDDDTEWENRVQEMIEAKKKKNEKDARKKPKKWKFKIPSPPPKGAPPGPAYLPQLFTLKSYTQYFANLTHINNDFIEPTIFIEEKEEDVEDKRWKEGKHRQHQGKKPKPKPHPKKFKFEVEYNTTDDKLFKLKDLTVRSFVNLARKIGQDAKSKTVEAAEDDIENGFGDNLDDDHEQTEEDDSGDDIEAEKKGKKDKKHKKHKHGTKSAWFTFVRRAFVGTMDPRDIDEQFCQGVDEEVEEQGMEL</sequence>
<evidence type="ECO:0000256" key="6">
    <source>
        <dbReference type="ARBA" id="ARBA00022692"/>
    </source>
</evidence>
<comment type="subcellular location">
    <subcellularLocation>
        <location evidence="1">Vacuole membrane</location>
        <topology evidence="1">Single-pass type II membrane protein</topology>
    </subcellularLocation>
</comment>
<name>A0A6A5WWA1_9PLEO</name>
<dbReference type="GO" id="GO:0000298">
    <property type="term" value="F:endopolyphosphatase activity"/>
    <property type="evidence" value="ECO:0007669"/>
    <property type="project" value="UniProtKB-EC"/>
</dbReference>
<keyword evidence="5" id="KW-0926">Vacuole</keyword>
<dbReference type="PIRSF" id="PIRSF027093">
    <property type="entry name" value="EndopolyPtase_N1"/>
    <property type="match status" value="1"/>
</dbReference>
<evidence type="ECO:0000256" key="1">
    <source>
        <dbReference type="ARBA" id="ARBA00004576"/>
    </source>
</evidence>
<evidence type="ECO:0000313" key="16">
    <source>
        <dbReference type="Proteomes" id="UP000799779"/>
    </source>
</evidence>
<evidence type="ECO:0000256" key="4">
    <source>
        <dbReference type="ARBA" id="ARBA00014458"/>
    </source>
</evidence>
<dbReference type="PANTHER" id="PTHR10340">
    <property type="entry name" value="SPHINGOMYELIN PHOSPHODIESTERASE"/>
    <property type="match status" value="1"/>
</dbReference>
<dbReference type="FunFam" id="3.60.21.10:FF:000082">
    <property type="entry name" value="Endopolyphosphatase"/>
    <property type="match status" value="1"/>
</dbReference>
<feature type="compositionally biased region" description="Acidic residues" evidence="12">
    <location>
        <begin position="662"/>
        <end position="692"/>
    </location>
</feature>
<feature type="compositionally biased region" description="Pro residues" evidence="12">
    <location>
        <begin position="542"/>
        <end position="552"/>
    </location>
</feature>
<dbReference type="GO" id="GO:0005774">
    <property type="term" value="C:vacuolar membrane"/>
    <property type="evidence" value="ECO:0007669"/>
    <property type="project" value="UniProtKB-SubCell"/>
</dbReference>
<dbReference type="CDD" id="cd00842">
    <property type="entry name" value="MPP_ASMase"/>
    <property type="match status" value="1"/>
</dbReference>
<keyword evidence="6" id="KW-0812">Transmembrane</keyword>
<gene>
    <name evidence="15" type="ORF">P154DRAFT_104723</name>
</gene>
<feature type="region of interest" description="Disordered" evidence="12">
    <location>
        <begin position="596"/>
        <end position="621"/>
    </location>
</feature>
<feature type="region of interest" description="Disordered" evidence="12">
    <location>
        <begin position="655"/>
        <end position="710"/>
    </location>
</feature>
<dbReference type="Proteomes" id="UP000799779">
    <property type="component" value="Unassembled WGS sequence"/>
</dbReference>
<evidence type="ECO:0000256" key="7">
    <source>
        <dbReference type="ARBA" id="ARBA00022801"/>
    </source>
</evidence>
<keyword evidence="8" id="KW-0735">Signal-anchor</keyword>
<evidence type="ECO:0000256" key="13">
    <source>
        <dbReference type="SAM" id="SignalP"/>
    </source>
</evidence>
<evidence type="ECO:0000256" key="12">
    <source>
        <dbReference type="SAM" id="MobiDB-lite"/>
    </source>
</evidence>
<feature type="signal peptide" evidence="13">
    <location>
        <begin position="1"/>
        <end position="23"/>
    </location>
</feature>
<dbReference type="PANTHER" id="PTHR10340:SF55">
    <property type="entry name" value="ENDOPOLYPHOSPHATASE"/>
    <property type="match status" value="1"/>
</dbReference>
<comment type="similarity">
    <text evidence="2">Belongs to the endopolyphosphatase PPN1 family.</text>
</comment>
<keyword evidence="10" id="KW-0472">Membrane</keyword>
<keyword evidence="16" id="KW-1185">Reference proteome</keyword>
<dbReference type="InterPro" id="IPR012358">
    <property type="entry name" value="EndopolyPtase_N1"/>
</dbReference>
<feature type="compositionally biased region" description="Basic residues" evidence="12">
    <location>
        <begin position="599"/>
        <end position="619"/>
    </location>
</feature>
<dbReference type="GO" id="GO:0006798">
    <property type="term" value="P:polyphosphate catabolic process"/>
    <property type="evidence" value="ECO:0007669"/>
    <property type="project" value="TreeGrafter"/>
</dbReference>
<evidence type="ECO:0000313" key="15">
    <source>
        <dbReference type="EMBL" id="KAF2003365.1"/>
    </source>
</evidence>
<dbReference type="SUPFAM" id="SSF56300">
    <property type="entry name" value="Metallo-dependent phosphatases"/>
    <property type="match status" value="1"/>
</dbReference>
<dbReference type="AlphaFoldDB" id="A0A6A5WWA1"/>
<accession>A0A6A5WWA1</accession>
<dbReference type="Gene3D" id="3.60.21.10">
    <property type="match status" value="1"/>
</dbReference>
<protein>
    <recommendedName>
        <fullName evidence="4">Endopolyphosphatase</fullName>
        <ecNumber evidence="3">3.6.1.10</ecNumber>
    </recommendedName>
</protein>
<feature type="chain" id="PRO_5025627906" description="Endopolyphosphatase" evidence="13">
    <location>
        <begin position="24"/>
        <end position="750"/>
    </location>
</feature>
<feature type="compositionally biased region" description="Basic residues" evidence="12">
    <location>
        <begin position="696"/>
        <end position="710"/>
    </location>
</feature>
<dbReference type="EC" id="3.6.1.10" evidence="3"/>
<dbReference type="Pfam" id="PF00149">
    <property type="entry name" value="Metallophos"/>
    <property type="match status" value="1"/>
</dbReference>
<dbReference type="InterPro" id="IPR029052">
    <property type="entry name" value="Metallo-depent_PP-like"/>
</dbReference>
<evidence type="ECO:0000256" key="10">
    <source>
        <dbReference type="ARBA" id="ARBA00023136"/>
    </source>
</evidence>
<keyword evidence="7" id="KW-0378">Hydrolase</keyword>
<dbReference type="InterPro" id="IPR004843">
    <property type="entry name" value="Calcineurin-like_PHP"/>
</dbReference>
<evidence type="ECO:0000256" key="3">
    <source>
        <dbReference type="ARBA" id="ARBA00012459"/>
    </source>
</evidence>
<dbReference type="InterPro" id="IPR041805">
    <property type="entry name" value="ASMase/PPN1_MPP"/>
</dbReference>
<dbReference type="GO" id="GO:0008081">
    <property type="term" value="F:phosphoric diester hydrolase activity"/>
    <property type="evidence" value="ECO:0007669"/>
    <property type="project" value="TreeGrafter"/>
</dbReference>
<feature type="region of interest" description="Disordered" evidence="12">
    <location>
        <begin position="523"/>
        <end position="552"/>
    </location>
</feature>
<evidence type="ECO:0000256" key="2">
    <source>
        <dbReference type="ARBA" id="ARBA00010399"/>
    </source>
</evidence>
<evidence type="ECO:0000256" key="5">
    <source>
        <dbReference type="ARBA" id="ARBA00022554"/>
    </source>
</evidence>